<comment type="caution">
    <text evidence="1">The sequence shown here is derived from an EMBL/GenBank/DDBJ whole genome shotgun (WGS) entry which is preliminary data.</text>
</comment>
<reference evidence="1 2" key="1">
    <citation type="submission" date="2021-06" db="EMBL/GenBank/DDBJ databases">
        <title>Actinoplanes lichenicola sp. nov., and Actinoplanes ovalisporus sp. nov., isolated from lichen in Thailand.</title>
        <authorList>
            <person name="Saeng-In P."/>
            <person name="Kanchanasin P."/>
            <person name="Yuki M."/>
            <person name="Kudo T."/>
            <person name="Ohkuma M."/>
            <person name="Phongsopitanun W."/>
            <person name="Tanasupawat S."/>
        </authorList>
    </citation>
    <scope>NUCLEOTIDE SEQUENCE [LARGE SCALE GENOMIC DNA]</scope>
    <source>
        <strain evidence="1 2">NBRC 110975</strain>
    </source>
</reference>
<evidence type="ECO:0000313" key="2">
    <source>
        <dbReference type="Proteomes" id="UP001519654"/>
    </source>
</evidence>
<sequence>MEKSIMLGILDAAWAPSLAELAREISPALGHDLVEVDGGTMFHGGTDRTHAWLTRDHATNEPFVSHPFDLELSVPHEPEEPFMHDLFDRLKEQNRYRLILVLDHACARSTHFSCSDW</sequence>
<dbReference type="RefSeq" id="WP_215795259.1">
    <property type="nucleotide sequence ID" value="NZ_JAHKKG010000017.1"/>
</dbReference>
<evidence type="ECO:0000313" key="1">
    <source>
        <dbReference type="EMBL" id="MBU2670034.1"/>
    </source>
</evidence>
<name>A0ABS5Z2V7_9ACTN</name>
<keyword evidence="2" id="KW-1185">Reference proteome</keyword>
<organism evidence="1 2">
    <name type="scientific">Paractinoplanes bogorensis</name>
    <dbReference type="NCBI Taxonomy" id="1610840"/>
    <lineage>
        <taxon>Bacteria</taxon>
        <taxon>Bacillati</taxon>
        <taxon>Actinomycetota</taxon>
        <taxon>Actinomycetes</taxon>
        <taxon>Micromonosporales</taxon>
        <taxon>Micromonosporaceae</taxon>
        <taxon>Paractinoplanes</taxon>
    </lineage>
</organism>
<dbReference type="EMBL" id="JAHKKG010000017">
    <property type="protein sequence ID" value="MBU2670034.1"/>
    <property type="molecule type" value="Genomic_DNA"/>
</dbReference>
<gene>
    <name evidence="1" type="ORF">KOI35_41670</name>
</gene>
<protein>
    <submittedName>
        <fullName evidence="1">Uncharacterized protein</fullName>
    </submittedName>
</protein>
<dbReference type="Proteomes" id="UP001519654">
    <property type="component" value="Unassembled WGS sequence"/>
</dbReference>
<accession>A0ABS5Z2V7</accession>
<proteinExistence type="predicted"/>